<dbReference type="RefSeq" id="WP_132807472.1">
    <property type="nucleotide sequence ID" value="NZ_SMAK01000010.1"/>
</dbReference>
<evidence type="ECO:0000313" key="3">
    <source>
        <dbReference type="Proteomes" id="UP000295678"/>
    </source>
</evidence>
<gene>
    <name evidence="2" type="ORF">EDC22_110111</name>
</gene>
<dbReference type="InterPro" id="IPR010865">
    <property type="entry name" value="DUF1499"/>
</dbReference>
<evidence type="ECO:0000256" key="1">
    <source>
        <dbReference type="SAM" id="Phobius"/>
    </source>
</evidence>
<dbReference type="OrthoDB" id="1523552at2"/>
<name>A0A4R3M270_9HYPH</name>
<accession>A0A4R3M270</accession>
<proteinExistence type="predicted"/>
<dbReference type="Proteomes" id="UP000295678">
    <property type="component" value="Unassembled WGS sequence"/>
</dbReference>
<keyword evidence="3" id="KW-1185">Reference proteome</keyword>
<feature type="transmembrane region" description="Helical" evidence="1">
    <location>
        <begin position="45"/>
        <end position="70"/>
    </location>
</feature>
<protein>
    <submittedName>
        <fullName evidence="2">Uncharacterized protein DUF1499</fullName>
    </submittedName>
</protein>
<reference evidence="2 3" key="1">
    <citation type="submission" date="2019-03" db="EMBL/GenBank/DDBJ databases">
        <title>Genomic Encyclopedia of Type Strains, Phase IV (KMG-IV): sequencing the most valuable type-strain genomes for metagenomic binning, comparative biology and taxonomic classification.</title>
        <authorList>
            <person name="Goeker M."/>
        </authorList>
    </citation>
    <scope>NUCLEOTIDE SEQUENCE [LARGE SCALE GENOMIC DNA]</scope>
    <source>
        <strain evidence="2 3">DSM 19345</strain>
    </source>
</reference>
<sequence length="266" mass="28656">MPARYVRRRSSQAVWSRRAGLLAVPVAVLTTALHRFGFIDTGPALVLAGIAGALALLALVLGFGAMVAIWQRGHRGMRPAAAGLVCALLVLVWPVWKLSHAALLPPINDVTTDWFAPPSLDWAAELRGPGGASTAYPGRDFALRQREAYPEIVPLIVGYSADLVFETARELAAEYHWTEIDAIPPDIKSPGVVHLVARTPVFGFPDDVAIVITRLSPEETRVDMRSASRFGRHDLGANAARIYGFLTSLATRLDMPLLAAPGEPAD</sequence>
<dbReference type="EMBL" id="SMAK01000010">
    <property type="protein sequence ID" value="TCT07264.1"/>
    <property type="molecule type" value="Genomic_DNA"/>
</dbReference>
<keyword evidence="1" id="KW-0472">Membrane</keyword>
<comment type="caution">
    <text evidence="2">The sequence shown here is derived from an EMBL/GenBank/DDBJ whole genome shotgun (WGS) entry which is preliminary data.</text>
</comment>
<keyword evidence="1" id="KW-0812">Transmembrane</keyword>
<evidence type="ECO:0000313" key="2">
    <source>
        <dbReference type="EMBL" id="TCT07264.1"/>
    </source>
</evidence>
<dbReference type="Pfam" id="PF07386">
    <property type="entry name" value="DUF1499"/>
    <property type="match status" value="1"/>
</dbReference>
<organism evidence="2 3">
    <name type="scientific">Tepidamorphus gemmatus</name>
    <dbReference type="NCBI Taxonomy" id="747076"/>
    <lineage>
        <taxon>Bacteria</taxon>
        <taxon>Pseudomonadati</taxon>
        <taxon>Pseudomonadota</taxon>
        <taxon>Alphaproteobacteria</taxon>
        <taxon>Hyphomicrobiales</taxon>
        <taxon>Tepidamorphaceae</taxon>
        <taxon>Tepidamorphus</taxon>
    </lineage>
</organism>
<keyword evidence="1" id="KW-1133">Transmembrane helix</keyword>
<dbReference type="AlphaFoldDB" id="A0A4R3M270"/>
<feature type="transmembrane region" description="Helical" evidence="1">
    <location>
        <begin position="77"/>
        <end position="96"/>
    </location>
</feature>